<dbReference type="VEuPathDB" id="FungiDB:SPRG_16082"/>
<protein>
    <submittedName>
        <fullName evidence="2">Uncharacterized protein</fullName>
    </submittedName>
</protein>
<accession>A0A067BV68</accession>
<proteinExistence type="predicted"/>
<dbReference type="Proteomes" id="UP000030745">
    <property type="component" value="Unassembled WGS sequence"/>
</dbReference>
<dbReference type="KEGG" id="spar:SPRG_16082"/>
<evidence type="ECO:0000256" key="1">
    <source>
        <dbReference type="SAM" id="MobiDB-lite"/>
    </source>
</evidence>
<dbReference type="EMBL" id="KK583423">
    <property type="protein sequence ID" value="KDO18527.1"/>
    <property type="molecule type" value="Genomic_DNA"/>
</dbReference>
<feature type="region of interest" description="Disordered" evidence="1">
    <location>
        <begin position="27"/>
        <end position="51"/>
    </location>
</feature>
<evidence type="ECO:0000313" key="3">
    <source>
        <dbReference type="Proteomes" id="UP000030745"/>
    </source>
</evidence>
<dbReference type="RefSeq" id="XP_012210762.1">
    <property type="nucleotide sequence ID" value="XM_012355372.1"/>
</dbReference>
<evidence type="ECO:0000313" key="2">
    <source>
        <dbReference type="EMBL" id="KDO18527.1"/>
    </source>
</evidence>
<dbReference type="GeneID" id="24137740"/>
<reference evidence="2 3" key="1">
    <citation type="journal article" date="2013" name="PLoS Genet.">
        <title>Distinctive expansion of potential virulence genes in the genome of the oomycete fish pathogen Saprolegnia parasitica.</title>
        <authorList>
            <person name="Jiang R.H."/>
            <person name="de Bruijn I."/>
            <person name="Haas B.J."/>
            <person name="Belmonte R."/>
            <person name="Lobach L."/>
            <person name="Christie J."/>
            <person name="van den Ackerveken G."/>
            <person name="Bottin A."/>
            <person name="Bulone V."/>
            <person name="Diaz-Moreno S.M."/>
            <person name="Dumas B."/>
            <person name="Fan L."/>
            <person name="Gaulin E."/>
            <person name="Govers F."/>
            <person name="Grenville-Briggs L.J."/>
            <person name="Horner N.R."/>
            <person name="Levin J.Z."/>
            <person name="Mammella M."/>
            <person name="Meijer H.J."/>
            <person name="Morris P."/>
            <person name="Nusbaum C."/>
            <person name="Oome S."/>
            <person name="Phillips A.J."/>
            <person name="van Rooyen D."/>
            <person name="Rzeszutek E."/>
            <person name="Saraiva M."/>
            <person name="Secombes C.J."/>
            <person name="Seidl M.F."/>
            <person name="Snel B."/>
            <person name="Stassen J.H."/>
            <person name="Sykes S."/>
            <person name="Tripathy S."/>
            <person name="van den Berg H."/>
            <person name="Vega-Arreguin J.C."/>
            <person name="Wawra S."/>
            <person name="Young S.K."/>
            <person name="Zeng Q."/>
            <person name="Dieguez-Uribeondo J."/>
            <person name="Russ C."/>
            <person name="Tyler B.M."/>
            <person name="van West P."/>
        </authorList>
    </citation>
    <scope>NUCLEOTIDE SEQUENCE [LARGE SCALE GENOMIC DNA]</scope>
    <source>
        <strain evidence="2 3">CBS 223.65</strain>
    </source>
</reference>
<sequence length="278" mass="30677">METKVSHGLWPAPSALPQALRSMLADSLRPSPSTTYRPRPSSSSSTSRRRPCDRARFAVAVRAADRHGAWLDVPARRGLRGRRQLLFEREVKLKLPARLMDVLGVVRRLRDTAIIDFPPEVFLQRPATLQYLLHPSRRRFSSLPRALATHVLCDLTAGWLQPCRLLAHATSPHHTSRYPSSAGAPVDGSWSLAGGFHQVVALVTAPQVHLVAAVAPTWRCDADGRGQDASRFTRLFIANVLLAPHVDKHAVMALLILVTDVSPQLTRSEMRTGTVEAL</sequence>
<name>A0A067BV68_SAPPC</name>
<dbReference type="AlphaFoldDB" id="A0A067BV68"/>
<dbReference type="OrthoDB" id="428850at2759"/>
<keyword evidence="3" id="KW-1185">Reference proteome</keyword>
<gene>
    <name evidence="2" type="ORF">SPRG_16082</name>
</gene>
<organism evidence="2 3">
    <name type="scientific">Saprolegnia parasitica (strain CBS 223.65)</name>
    <dbReference type="NCBI Taxonomy" id="695850"/>
    <lineage>
        <taxon>Eukaryota</taxon>
        <taxon>Sar</taxon>
        <taxon>Stramenopiles</taxon>
        <taxon>Oomycota</taxon>
        <taxon>Saprolegniomycetes</taxon>
        <taxon>Saprolegniales</taxon>
        <taxon>Saprolegniaceae</taxon>
        <taxon>Saprolegnia</taxon>
    </lineage>
</organism>
<feature type="compositionally biased region" description="Low complexity" evidence="1">
    <location>
        <begin position="29"/>
        <end position="46"/>
    </location>
</feature>